<keyword evidence="4 5" id="KW-0349">Heme</keyword>
<gene>
    <name evidence="8" type="ORF">O0I10_009398</name>
</gene>
<evidence type="ECO:0000256" key="5">
    <source>
        <dbReference type="RuleBase" id="RU000461"/>
    </source>
</evidence>
<evidence type="ECO:0000256" key="4">
    <source>
        <dbReference type="PIRSR" id="PIRSR602401-1"/>
    </source>
</evidence>
<dbReference type="Gene3D" id="1.10.630.10">
    <property type="entry name" value="Cytochrome P450"/>
    <property type="match status" value="1"/>
</dbReference>
<reference evidence="8 9" key="1">
    <citation type="submission" date="2023-03" db="EMBL/GenBank/DDBJ databases">
        <title>Genome sequence of Lichtheimia ornata CBS 291.66.</title>
        <authorList>
            <person name="Mohabir J.T."/>
            <person name="Shea T.P."/>
            <person name="Kurbessoian T."/>
            <person name="Berby B."/>
            <person name="Fontaine J."/>
            <person name="Livny J."/>
            <person name="Gnirke A."/>
            <person name="Stajich J.E."/>
            <person name="Cuomo C.A."/>
        </authorList>
    </citation>
    <scope>NUCLEOTIDE SEQUENCE [LARGE SCALE GENOMIC DNA]</scope>
    <source>
        <strain evidence="8">CBS 291.66</strain>
    </source>
</reference>
<dbReference type="PRINTS" id="PR00463">
    <property type="entry name" value="EP450I"/>
</dbReference>
<feature type="compositionally biased region" description="Acidic residues" evidence="6">
    <location>
        <begin position="518"/>
        <end position="533"/>
    </location>
</feature>
<evidence type="ECO:0008006" key="10">
    <source>
        <dbReference type="Google" id="ProtNLM"/>
    </source>
</evidence>
<evidence type="ECO:0000256" key="1">
    <source>
        <dbReference type="ARBA" id="ARBA00022723"/>
    </source>
</evidence>
<dbReference type="PROSITE" id="PS00086">
    <property type="entry name" value="CYTOCHROME_P450"/>
    <property type="match status" value="1"/>
</dbReference>
<feature type="transmembrane region" description="Helical" evidence="7">
    <location>
        <begin position="20"/>
        <end position="38"/>
    </location>
</feature>
<evidence type="ECO:0000313" key="9">
    <source>
        <dbReference type="Proteomes" id="UP001234581"/>
    </source>
</evidence>
<dbReference type="GO" id="GO:0004497">
    <property type="term" value="F:monooxygenase activity"/>
    <property type="evidence" value="ECO:0007669"/>
    <property type="project" value="UniProtKB-KW"/>
</dbReference>
<dbReference type="GO" id="GO:0020037">
    <property type="term" value="F:heme binding"/>
    <property type="evidence" value="ECO:0007669"/>
    <property type="project" value="InterPro"/>
</dbReference>
<keyword evidence="3 4" id="KW-0408">Iron</keyword>
<dbReference type="InterPro" id="IPR017972">
    <property type="entry name" value="Cyt_P450_CS"/>
</dbReference>
<evidence type="ECO:0000256" key="6">
    <source>
        <dbReference type="SAM" id="MobiDB-lite"/>
    </source>
</evidence>
<keyword evidence="5" id="KW-0503">Monooxygenase</keyword>
<dbReference type="PRINTS" id="PR00385">
    <property type="entry name" value="P450"/>
</dbReference>
<keyword evidence="7" id="KW-0472">Membrane</keyword>
<dbReference type="PANTHER" id="PTHR46300:SF11">
    <property type="entry name" value="OXIDOREDUCTASE, PUTATIVE-RELATED"/>
    <property type="match status" value="1"/>
</dbReference>
<organism evidence="8 9">
    <name type="scientific">Lichtheimia ornata</name>
    <dbReference type="NCBI Taxonomy" id="688661"/>
    <lineage>
        <taxon>Eukaryota</taxon>
        <taxon>Fungi</taxon>
        <taxon>Fungi incertae sedis</taxon>
        <taxon>Mucoromycota</taxon>
        <taxon>Mucoromycotina</taxon>
        <taxon>Mucoromycetes</taxon>
        <taxon>Mucorales</taxon>
        <taxon>Lichtheimiaceae</taxon>
        <taxon>Lichtheimia</taxon>
    </lineage>
</organism>
<keyword evidence="2 5" id="KW-0560">Oxidoreductase</keyword>
<keyword evidence="9" id="KW-1185">Reference proteome</keyword>
<keyword evidence="1 4" id="KW-0479">Metal-binding</keyword>
<name>A0AAD7UX25_9FUNG</name>
<dbReference type="Proteomes" id="UP001234581">
    <property type="component" value="Unassembled WGS sequence"/>
</dbReference>
<dbReference type="AlphaFoldDB" id="A0AAD7UX25"/>
<dbReference type="InterPro" id="IPR002401">
    <property type="entry name" value="Cyt_P450_E_grp-I"/>
</dbReference>
<evidence type="ECO:0000313" key="8">
    <source>
        <dbReference type="EMBL" id="KAJ8655002.1"/>
    </source>
</evidence>
<dbReference type="InterPro" id="IPR001128">
    <property type="entry name" value="Cyt_P450"/>
</dbReference>
<dbReference type="InterPro" id="IPR036396">
    <property type="entry name" value="Cyt_P450_sf"/>
</dbReference>
<dbReference type="SUPFAM" id="SSF48264">
    <property type="entry name" value="Cytochrome P450"/>
    <property type="match status" value="1"/>
</dbReference>
<sequence>MDIISDDALSTMHRSGGGGLLSVASALTAAALTAYAFYRKYYHQGVPEGLENIPSPQNAYPYVGHLLSLSEQPMLQFMQWHRELGSIFRLQMGVKTWIVISDPTIAHELLVGNGNITSGRPFSVLKTKHRSMNGRGLICSSPNKAWRQMRTVTNALLGSKKMASKFTQSLNDQVDRLVIALMSGSGAQKNMDPTKVLERASLQFILTTCFGKDDTNDDTLDEVIRVMDHGHEIASSDVTTYLPVLSLVLGKTEEMYRHYIETEREPLFRRLVDQSGEEGVVRSLKDMKEMGQMDDQDILAAAGDLVEGGTESLATALLWAFVILSTQKDAQYQIVEEIASFASEHQRLPTFADRDALPFLVSVQKECMRFRPITPFGEFHETEQDVEWRGHVLPKGTTIVTSLYLMHADPEVYEQPEEFIPDRFVDNTSTMASLANAKVGQRDHFNFGWGRRVCPGAQLAEEQMFTVFVRLFTNCTIEPALDEEGQPIEIDLDNITSNGRVTTPAGNIMLRFVRHEDSMEDEEEEEDDDDDDL</sequence>
<dbReference type="Pfam" id="PF00067">
    <property type="entry name" value="p450"/>
    <property type="match status" value="1"/>
</dbReference>
<dbReference type="RefSeq" id="XP_058339915.1">
    <property type="nucleotide sequence ID" value="XM_058489390.1"/>
</dbReference>
<evidence type="ECO:0000256" key="7">
    <source>
        <dbReference type="SAM" id="Phobius"/>
    </source>
</evidence>
<dbReference type="PANTHER" id="PTHR46300">
    <property type="entry name" value="P450, PUTATIVE (EUROFUNG)-RELATED-RELATED"/>
    <property type="match status" value="1"/>
</dbReference>
<feature type="binding site" description="axial binding residue" evidence="4">
    <location>
        <position position="454"/>
    </location>
    <ligand>
        <name>heme</name>
        <dbReference type="ChEBI" id="CHEBI:30413"/>
    </ligand>
    <ligandPart>
        <name>Fe</name>
        <dbReference type="ChEBI" id="CHEBI:18248"/>
    </ligandPart>
</feature>
<protein>
    <recommendedName>
        <fullName evidence="10">Cytochrome p450</fullName>
    </recommendedName>
</protein>
<dbReference type="InterPro" id="IPR050364">
    <property type="entry name" value="Cytochrome_P450_fung"/>
</dbReference>
<evidence type="ECO:0000256" key="3">
    <source>
        <dbReference type="ARBA" id="ARBA00023004"/>
    </source>
</evidence>
<evidence type="ECO:0000256" key="2">
    <source>
        <dbReference type="ARBA" id="ARBA00023002"/>
    </source>
</evidence>
<dbReference type="GeneID" id="83216804"/>
<proteinExistence type="inferred from homology"/>
<keyword evidence="7" id="KW-1133">Transmembrane helix</keyword>
<accession>A0AAD7UX25</accession>
<dbReference type="EMBL" id="JARTCD010000054">
    <property type="protein sequence ID" value="KAJ8655002.1"/>
    <property type="molecule type" value="Genomic_DNA"/>
</dbReference>
<comment type="similarity">
    <text evidence="5">Belongs to the cytochrome P450 family.</text>
</comment>
<keyword evidence="7" id="KW-0812">Transmembrane</keyword>
<dbReference type="GO" id="GO:0005506">
    <property type="term" value="F:iron ion binding"/>
    <property type="evidence" value="ECO:0007669"/>
    <property type="project" value="InterPro"/>
</dbReference>
<feature type="region of interest" description="Disordered" evidence="6">
    <location>
        <begin position="514"/>
        <end position="533"/>
    </location>
</feature>
<dbReference type="GO" id="GO:0016705">
    <property type="term" value="F:oxidoreductase activity, acting on paired donors, with incorporation or reduction of molecular oxygen"/>
    <property type="evidence" value="ECO:0007669"/>
    <property type="project" value="InterPro"/>
</dbReference>
<comment type="cofactor">
    <cofactor evidence="4">
        <name>heme</name>
        <dbReference type="ChEBI" id="CHEBI:30413"/>
    </cofactor>
</comment>
<comment type="caution">
    <text evidence="8">The sequence shown here is derived from an EMBL/GenBank/DDBJ whole genome shotgun (WGS) entry which is preliminary data.</text>
</comment>